<dbReference type="Proteomes" id="UP000321085">
    <property type="component" value="Unassembled WGS sequence"/>
</dbReference>
<dbReference type="SUPFAM" id="SSF52540">
    <property type="entry name" value="P-loop containing nucleoside triphosphate hydrolases"/>
    <property type="match status" value="1"/>
</dbReference>
<evidence type="ECO:0000313" key="2">
    <source>
        <dbReference type="Proteomes" id="UP000321085"/>
    </source>
</evidence>
<accession>A0A512BL32</accession>
<keyword evidence="2" id="KW-1185">Reference proteome</keyword>
<organism evidence="1 2">
    <name type="scientific">Microvirga aerophila</name>
    <dbReference type="NCBI Taxonomy" id="670291"/>
    <lineage>
        <taxon>Bacteria</taxon>
        <taxon>Pseudomonadati</taxon>
        <taxon>Pseudomonadota</taxon>
        <taxon>Alphaproteobacteria</taxon>
        <taxon>Hyphomicrobiales</taxon>
        <taxon>Methylobacteriaceae</taxon>
        <taxon>Microvirga</taxon>
    </lineage>
</organism>
<dbReference type="EMBL" id="BJYU01000002">
    <property type="protein sequence ID" value="GEO12625.1"/>
    <property type="molecule type" value="Genomic_DNA"/>
</dbReference>
<dbReference type="InterPro" id="IPR027417">
    <property type="entry name" value="P-loop_NTPase"/>
</dbReference>
<sequence>MKFYPTSLYDANAGEDAVWTALQVGLEAVLGGAYYRLPITGSDGFTRYEPDILLVLPFRRLLILECKGCRIANIDAINGSVWQMAGWYRTQEQPHSQARTQMFALKDMLRDRGIAGMPVEYLVALPFVSRKEWQERFGGLAAGDSILFTEDLAPEALIRRIEAIQTHDMVDEASWGRLSEVLGSSDRWSSGGARVQGSPTVNPDDRTAIARRVTILRYTGTPPSAQQLCSTIGIGLEAPYTYLVATAALERRRSAEALGGQHQVRKNLRSDAEQTEEVQLLFSKALRHFISRPILSRSEERVLIRRAIREVAEHDAYAAEQLRHDVFAWRDVLAELEEAGIDLAVSSGSTNHDWADPALRDLAVRLQASFRRQRQNAGRRRETFEGAARHYLDHVYEPTPTVVMEGFTRLTPLQRHFIWRCAEKGARVWVVQPYRSEQSRGFAALDDTYKDFLNGATILDIRTDPVGQGNMLVQLQQGLFSNQVPAGANPSNGSVRVDRFEHRNDEVAACVERILAALSDPDDSRLPKDIAVVCSDPQGTVPLLREEAEVRGKPDLFSVPPRQLLLTPVGRFALTLYEVWESDGLDLDAEQFATLLASGWLGAAAQRSIEPFTAIAAQQFLSCRTARDWLEAFGRLELQRKAGPGLLGSLYARLPSSLIEDTHLRLWRETIHTVVRLCRKLFQSGEKPIGDHIALLLDEIERLDPDRILLAEREVLTSIRDAFADLASANSVLMDAGEFGQVLNGLIRERADGTGISDGELPGSQAGKQPDRIWVVGPEGIDNVTCHTVFFLGLDDRNMPASGGPRWPRAEWNLEEHIKRERYRFLAVLRAAEHRLYLSYAGRDWEQTYRASLYLDMVGSFVRTNVVAPRPSPPSQEVVTADLPARHHISVHRSRYDIAEIAIFKLCPYRFKLEALTNWARCYSNSWQLAWIARGVWIAEIFAHVHAVAPGRHAPIEMSELLQTAVAATKCAVVDRFRGLHPLTWISVERDVRQSVVWLANKMIQRGAECGITSSTNSFSKELSIDSERTVIIEASADFLELRGTWANPLWETNRRAVWLQYGRRDVGIPAQQGELSLFTRLYDAVSWWGDMSFHLSRTAKMEVSKADELREAVRHIQAGAFPKNPGDHCRYCPVHDTCMGLLP</sequence>
<protein>
    <recommendedName>
        <fullName evidence="3">PD-(D/E)XK endonuclease-like domain-containing protein</fullName>
    </recommendedName>
</protein>
<name>A0A512BL32_9HYPH</name>
<evidence type="ECO:0008006" key="3">
    <source>
        <dbReference type="Google" id="ProtNLM"/>
    </source>
</evidence>
<evidence type="ECO:0000313" key="1">
    <source>
        <dbReference type="EMBL" id="GEO12625.1"/>
    </source>
</evidence>
<comment type="caution">
    <text evidence="1">The sequence shown here is derived from an EMBL/GenBank/DDBJ whole genome shotgun (WGS) entry which is preliminary data.</text>
</comment>
<dbReference type="RefSeq" id="WP_114184526.1">
    <property type="nucleotide sequence ID" value="NZ_BJYU01000002.1"/>
</dbReference>
<dbReference type="AlphaFoldDB" id="A0A512BL32"/>
<reference evidence="1 2" key="1">
    <citation type="submission" date="2019-07" db="EMBL/GenBank/DDBJ databases">
        <title>Whole genome shotgun sequence of Microvirga aerophila NBRC 106136.</title>
        <authorList>
            <person name="Hosoyama A."/>
            <person name="Uohara A."/>
            <person name="Ohji S."/>
            <person name="Ichikawa N."/>
        </authorList>
    </citation>
    <scope>NUCLEOTIDE SEQUENCE [LARGE SCALE GENOMIC DNA]</scope>
    <source>
        <strain evidence="1 2">NBRC 106136</strain>
    </source>
</reference>
<gene>
    <name evidence="1" type="ORF">MAE02_03210</name>
</gene>
<dbReference type="OrthoDB" id="5144576at2"/>
<proteinExistence type="predicted"/>